<keyword evidence="3" id="KW-0812">Transmembrane</keyword>
<comment type="similarity">
    <text evidence="2">Belongs to the glycosyltransferase 31 family. Beta3-Gal-T subfamily.</text>
</comment>
<dbReference type="EMBL" id="CP138589">
    <property type="protein sequence ID" value="WPH03325.1"/>
    <property type="molecule type" value="Genomic_DNA"/>
</dbReference>
<sequence length="485" mass="55754">MTRYIAKPIILLVVLATVLIVTQLSNKSPLPIVTIRSQHRPHYVHRRPFPKSPSLEELPEPLQPQIPRCRTLPGAEDVLVVMRTGSTEIKDKLPIHFNTTFKCYPDTLLFSDYAETFEGYEIHDALARVPEHIKQTNEDFELYRRLRENGRGVLTESELSGPESPDSGQIGKLENKGWKLDKWKFLPMMADVLEMRPDKKFYIFVEPDTYLMWSNLLEWLRTVDPSQERYFGSETMIGEDLFGHGGSAFLLTNSALKKGVGSYLSRTEYWDEVTNWHWAGDCVAGKALSEVGIPLTFSWPMFQGGNPAHISWNEAKGPNKLWCSPVFTYHHLTSREVEGLWKFEQRWVSRQHARTGEDGVVAHIPRPQSVLAESPLSRDSIIRHRNVFDDYLLKNLKARQRNWRNNAGSLLENTKGISMSDCRTLCQYDETCVQFSVDASGCFVGDRFEGGQAGEHVQSGWLMDRIDAWTKTFRCEDRNLDWITR</sequence>
<feature type="signal peptide" evidence="7">
    <location>
        <begin position="1"/>
        <end position="16"/>
    </location>
</feature>
<dbReference type="Proteomes" id="UP001303373">
    <property type="component" value="Chromosome 10"/>
</dbReference>
<name>A0AAQ3M8P5_9PEZI</name>
<evidence type="ECO:0000256" key="3">
    <source>
        <dbReference type="ARBA" id="ARBA00022692"/>
    </source>
</evidence>
<organism evidence="8 9">
    <name type="scientific">Acrodontium crateriforme</name>
    <dbReference type="NCBI Taxonomy" id="150365"/>
    <lineage>
        <taxon>Eukaryota</taxon>
        <taxon>Fungi</taxon>
        <taxon>Dikarya</taxon>
        <taxon>Ascomycota</taxon>
        <taxon>Pezizomycotina</taxon>
        <taxon>Dothideomycetes</taxon>
        <taxon>Dothideomycetidae</taxon>
        <taxon>Mycosphaerellales</taxon>
        <taxon>Teratosphaeriaceae</taxon>
        <taxon>Acrodontium</taxon>
    </lineage>
</organism>
<gene>
    <name evidence="8" type="ORF">R9X50_00620200</name>
</gene>
<feature type="chain" id="PRO_5042839428" description="Glycosyltransferase family 31 protein" evidence="7">
    <location>
        <begin position="17"/>
        <end position="485"/>
    </location>
</feature>
<evidence type="ECO:0000313" key="8">
    <source>
        <dbReference type="EMBL" id="WPH03325.1"/>
    </source>
</evidence>
<accession>A0AAQ3M8P5</accession>
<evidence type="ECO:0000313" key="9">
    <source>
        <dbReference type="Proteomes" id="UP001303373"/>
    </source>
</evidence>
<dbReference type="InterPro" id="IPR026050">
    <property type="entry name" value="C1GALT1/C1GALT1_chp1"/>
</dbReference>
<evidence type="ECO:0000256" key="7">
    <source>
        <dbReference type="SAM" id="SignalP"/>
    </source>
</evidence>
<evidence type="ECO:0000256" key="4">
    <source>
        <dbReference type="ARBA" id="ARBA00022968"/>
    </source>
</evidence>
<keyword evidence="6" id="KW-0472">Membrane</keyword>
<reference evidence="8 9" key="1">
    <citation type="submission" date="2023-11" db="EMBL/GenBank/DDBJ databases">
        <title>An acidophilic fungus is an integral part of prey digestion in a carnivorous sundew plant.</title>
        <authorList>
            <person name="Tsai I.J."/>
        </authorList>
    </citation>
    <scope>NUCLEOTIDE SEQUENCE [LARGE SCALE GENOMIC DNA]</scope>
    <source>
        <strain evidence="8">169a</strain>
    </source>
</reference>
<dbReference type="AlphaFoldDB" id="A0AAQ3M8P5"/>
<proteinExistence type="inferred from homology"/>
<dbReference type="GO" id="GO:0016020">
    <property type="term" value="C:membrane"/>
    <property type="evidence" value="ECO:0007669"/>
    <property type="project" value="UniProtKB-SubCell"/>
</dbReference>
<evidence type="ECO:0008006" key="10">
    <source>
        <dbReference type="Google" id="ProtNLM"/>
    </source>
</evidence>
<evidence type="ECO:0000256" key="2">
    <source>
        <dbReference type="ARBA" id="ARBA00006462"/>
    </source>
</evidence>
<keyword evidence="5" id="KW-1133">Transmembrane helix</keyword>
<dbReference type="PANTHER" id="PTHR23033:SF47">
    <property type="entry name" value="APPLE DOMAIN-CONTAINING PROTEIN-RELATED"/>
    <property type="match status" value="1"/>
</dbReference>
<dbReference type="Gene3D" id="3.90.550.50">
    <property type="match status" value="1"/>
</dbReference>
<keyword evidence="4" id="KW-0735">Signal-anchor</keyword>
<evidence type="ECO:0000256" key="1">
    <source>
        <dbReference type="ARBA" id="ARBA00004606"/>
    </source>
</evidence>
<keyword evidence="9" id="KW-1185">Reference proteome</keyword>
<protein>
    <recommendedName>
        <fullName evidence="10">Glycosyltransferase family 31 protein</fullName>
    </recommendedName>
</protein>
<evidence type="ECO:0000256" key="6">
    <source>
        <dbReference type="ARBA" id="ARBA00023136"/>
    </source>
</evidence>
<dbReference type="PANTHER" id="PTHR23033">
    <property type="entry name" value="BETA1,3-GALACTOSYLTRANSFERASE"/>
    <property type="match status" value="1"/>
</dbReference>
<evidence type="ECO:0000256" key="5">
    <source>
        <dbReference type="ARBA" id="ARBA00022989"/>
    </source>
</evidence>
<keyword evidence="7" id="KW-0732">Signal</keyword>
<comment type="subcellular location">
    <subcellularLocation>
        <location evidence="1">Membrane</location>
        <topology evidence="1">Single-pass type II membrane protein</topology>
    </subcellularLocation>
</comment>